<dbReference type="Proteomes" id="UP000018781">
    <property type="component" value="Chromosome"/>
</dbReference>
<dbReference type="EMBL" id="CP006996">
    <property type="protein sequence ID" value="AHD23710.1"/>
    <property type="molecule type" value="Genomic_DNA"/>
</dbReference>
<sequence length="34" mass="3823">MSSEILMTSLELGFDILGYVWDIIRHGSRLIGSI</sequence>
<evidence type="ECO:0000313" key="1">
    <source>
        <dbReference type="EMBL" id="AHD23710.1"/>
    </source>
</evidence>
<proteinExistence type="predicted"/>
<evidence type="ECO:0000313" key="2">
    <source>
        <dbReference type="EMBL" id="AHD23796.1"/>
    </source>
</evidence>
<gene>
    <name evidence="1" type="ORF">Y013_10850</name>
    <name evidence="2" type="ORF">Y013_14970</name>
</gene>
<reference evidence="1 3" key="1">
    <citation type="journal article" date="2014" name="Genome Announc.">
        <title>Complete Genome of Rhodococcus pyridinivorans SB3094, a Methyl-Ethyl-Ketone-Degrading Bacterium Used for Bioaugmentation.</title>
        <authorList>
            <person name="Dueholm M.S."/>
            <person name="Albertsen M."/>
            <person name="D'Imperio S."/>
            <person name="Tale V.P."/>
            <person name="Lewis D."/>
            <person name="Nielsen P.H."/>
            <person name="Nielsen J.L."/>
        </authorList>
    </citation>
    <scope>NUCLEOTIDE SEQUENCE [LARGE SCALE GENOMIC DNA]</scope>
    <source>
        <strain evidence="1 3">SB3094</strain>
    </source>
</reference>
<accession>V9XNZ1</accession>
<name>V9XNZ1_9NOCA</name>
<dbReference type="AlphaFoldDB" id="V9XNZ1"/>
<protein>
    <submittedName>
        <fullName evidence="1">Uncharacterized protein</fullName>
    </submittedName>
</protein>
<dbReference type="HOGENOM" id="CLU_3375621_0_0_11"/>
<dbReference type="KEGG" id="rpy:Y013_14970"/>
<dbReference type="EMBL" id="CP006996">
    <property type="protein sequence ID" value="AHD23796.1"/>
    <property type="molecule type" value="Genomic_DNA"/>
</dbReference>
<evidence type="ECO:0000313" key="3">
    <source>
        <dbReference type="Proteomes" id="UP000018781"/>
    </source>
</evidence>
<dbReference type="KEGG" id="rpy:Y013_10850"/>
<organism evidence="1 3">
    <name type="scientific">Rhodococcus pyridinivorans SB3094</name>
    <dbReference type="NCBI Taxonomy" id="1435356"/>
    <lineage>
        <taxon>Bacteria</taxon>
        <taxon>Bacillati</taxon>
        <taxon>Actinomycetota</taxon>
        <taxon>Actinomycetes</taxon>
        <taxon>Mycobacteriales</taxon>
        <taxon>Nocardiaceae</taxon>
        <taxon>Rhodococcus</taxon>
    </lineage>
</organism>